<dbReference type="STRING" id="1156985.SAMN04488118_104251"/>
<dbReference type="PANTHER" id="PTHR34822:SF1">
    <property type="entry name" value="GRPB FAMILY PROTEIN"/>
    <property type="match status" value="1"/>
</dbReference>
<organism evidence="1 2">
    <name type="scientific">Epibacterium ulvae</name>
    <dbReference type="NCBI Taxonomy" id="1156985"/>
    <lineage>
        <taxon>Bacteria</taxon>
        <taxon>Pseudomonadati</taxon>
        <taxon>Pseudomonadota</taxon>
        <taxon>Alphaproteobacteria</taxon>
        <taxon>Rhodobacterales</taxon>
        <taxon>Roseobacteraceae</taxon>
        <taxon>Epibacterium</taxon>
    </lineage>
</organism>
<evidence type="ECO:0000313" key="2">
    <source>
        <dbReference type="Proteomes" id="UP000198767"/>
    </source>
</evidence>
<dbReference type="Gene3D" id="3.30.460.10">
    <property type="entry name" value="Beta Polymerase, domain 2"/>
    <property type="match status" value="1"/>
</dbReference>
<gene>
    <name evidence="1" type="ORF">SAMN04488118_104251</name>
</gene>
<dbReference type="OrthoDB" id="9799092at2"/>
<reference evidence="1 2" key="1">
    <citation type="submission" date="2016-10" db="EMBL/GenBank/DDBJ databases">
        <authorList>
            <person name="de Groot N.N."/>
        </authorList>
    </citation>
    <scope>NUCLEOTIDE SEQUENCE [LARGE SCALE GENOMIC DNA]</scope>
    <source>
        <strain evidence="1 2">U95</strain>
    </source>
</reference>
<keyword evidence="2" id="KW-1185">Reference proteome</keyword>
<proteinExistence type="predicted"/>
<accession>A0A1G5QI35</accession>
<dbReference type="Proteomes" id="UP000198767">
    <property type="component" value="Unassembled WGS sequence"/>
</dbReference>
<dbReference type="EMBL" id="FMWG01000004">
    <property type="protein sequence ID" value="SCZ61525.1"/>
    <property type="molecule type" value="Genomic_DNA"/>
</dbReference>
<sequence>MIRDALDIELRHTGSILAKPIIDLLGVVSDPTALDARSDAFMGIGYAVMEAYDIDRRPCFRKVNGLGAYTHHLHIYETKSAYIKRYLAFRDYLIACPSKPSLH</sequence>
<dbReference type="Pfam" id="PF04229">
    <property type="entry name" value="GrpB"/>
    <property type="match status" value="1"/>
</dbReference>
<name>A0A1G5QI35_9RHOB</name>
<dbReference type="InterPro" id="IPR043519">
    <property type="entry name" value="NT_sf"/>
</dbReference>
<protein>
    <submittedName>
        <fullName evidence="1">GrpB protein</fullName>
    </submittedName>
</protein>
<evidence type="ECO:0000313" key="1">
    <source>
        <dbReference type="EMBL" id="SCZ61525.1"/>
    </source>
</evidence>
<dbReference type="PANTHER" id="PTHR34822">
    <property type="entry name" value="GRPB DOMAIN PROTEIN (AFU_ORTHOLOGUE AFUA_1G01530)"/>
    <property type="match status" value="1"/>
</dbReference>
<dbReference type="SUPFAM" id="SSF81301">
    <property type="entry name" value="Nucleotidyltransferase"/>
    <property type="match status" value="1"/>
</dbReference>
<dbReference type="AlphaFoldDB" id="A0A1G5QI35"/>
<dbReference type="InterPro" id="IPR007344">
    <property type="entry name" value="GrpB/CoaE"/>
</dbReference>